<evidence type="ECO:0000259" key="1">
    <source>
        <dbReference type="Pfam" id="PF15283"/>
    </source>
</evidence>
<gene>
    <name evidence="2" type="ORF">PQG98_17935</name>
</gene>
<feature type="domain" description="DUF4595" evidence="1">
    <location>
        <begin position="68"/>
        <end position="270"/>
    </location>
</feature>
<name>A0ABT5HC97_9BACE</name>
<dbReference type="RefSeq" id="WP_272721178.1">
    <property type="nucleotide sequence ID" value="NZ_JAQPYS010000095.1"/>
</dbReference>
<reference evidence="2 3" key="1">
    <citation type="submission" date="2023-01" db="EMBL/GenBank/DDBJ databases">
        <title>Exploring GABA producing Bacteroides strains toward improving mental health.</title>
        <authorList>
            <person name="Yousuf B."/>
            <person name="Bouhlel N.E."/>
            <person name="Mottawea W."/>
            <person name="Hammami R."/>
        </authorList>
    </citation>
    <scope>NUCLEOTIDE SEQUENCE [LARGE SCALE GENOMIC DNA]</scope>
    <source>
        <strain evidence="2 3">UO.H1054</strain>
    </source>
</reference>
<sequence>MKKVVLLFITTILFLSCSDDDEKEKTWNEINIPVPTMSKMVMTEVEETYMTTSSTAINTIKNEYAYTDNKLTSYTNTQSVSIGDEIVQELFHQVTLQYENNLVTVIDSEDNKWIYTLNEQGYATQCTYTTISQVRQYNFTYTDGYLTQLHENITSINGTLQPENSSHTLSLVYQYGELISVTSPSLTNESFTDYGENKIMYEAGETINYYRLPCLDLLETYPLSFHQCALFAGILGKPTQHLVARSTPENNNNEYTTYSYTFDNEGKPTSIYSRTHYSNKINTQNISIAIE</sequence>
<dbReference type="Gene3D" id="2.40.160.190">
    <property type="match status" value="1"/>
</dbReference>
<accession>A0ABT5HC97</accession>
<dbReference type="InterPro" id="IPR027931">
    <property type="entry name" value="DUF4595"/>
</dbReference>
<dbReference type="Proteomes" id="UP001215398">
    <property type="component" value="Unassembled WGS sequence"/>
</dbReference>
<proteinExistence type="predicted"/>
<dbReference type="EMBL" id="JAQPYS010000095">
    <property type="protein sequence ID" value="MDC7138207.1"/>
    <property type="molecule type" value="Genomic_DNA"/>
</dbReference>
<dbReference type="Pfam" id="PF15283">
    <property type="entry name" value="DUF4595"/>
    <property type="match status" value="1"/>
</dbReference>
<dbReference type="CDD" id="cd12871">
    <property type="entry name" value="Bacuni_01323_like"/>
    <property type="match status" value="1"/>
</dbReference>
<organism evidence="2 3">
    <name type="scientific">Bacteroides zhangwenhongii</name>
    <dbReference type="NCBI Taxonomy" id="2650157"/>
    <lineage>
        <taxon>Bacteria</taxon>
        <taxon>Pseudomonadati</taxon>
        <taxon>Bacteroidota</taxon>
        <taxon>Bacteroidia</taxon>
        <taxon>Bacteroidales</taxon>
        <taxon>Bacteroidaceae</taxon>
        <taxon>Bacteroides</taxon>
    </lineage>
</organism>
<dbReference type="PROSITE" id="PS51257">
    <property type="entry name" value="PROKAR_LIPOPROTEIN"/>
    <property type="match status" value="1"/>
</dbReference>
<comment type="caution">
    <text evidence="2">The sequence shown here is derived from an EMBL/GenBank/DDBJ whole genome shotgun (WGS) entry which is preliminary data.</text>
</comment>
<evidence type="ECO:0000313" key="3">
    <source>
        <dbReference type="Proteomes" id="UP001215398"/>
    </source>
</evidence>
<evidence type="ECO:0000313" key="2">
    <source>
        <dbReference type="EMBL" id="MDC7138207.1"/>
    </source>
</evidence>
<protein>
    <submittedName>
        <fullName evidence="2">DUF4595 domain-containing protein</fullName>
    </submittedName>
</protein>
<keyword evidence="3" id="KW-1185">Reference proteome</keyword>